<protein>
    <recommendedName>
        <fullName evidence="3">YNCE-like beta-propeller domain-containing protein</fullName>
    </recommendedName>
</protein>
<dbReference type="InterPro" id="IPR011045">
    <property type="entry name" value="N2O_reductase_N"/>
</dbReference>
<dbReference type="Gene3D" id="2.130.10.10">
    <property type="entry name" value="YVTN repeat-like/Quinoprotein amine dehydrogenase"/>
    <property type="match status" value="3"/>
</dbReference>
<evidence type="ECO:0000259" key="3">
    <source>
        <dbReference type="Pfam" id="PF21783"/>
    </source>
</evidence>
<evidence type="ECO:0000313" key="5">
    <source>
        <dbReference type="Proteomes" id="UP001501490"/>
    </source>
</evidence>
<feature type="region of interest" description="Disordered" evidence="2">
    <location>
        <begin position="41"/>
        <end position="72"/>
    </location>
</feature>
<feature type="domain" description="YNCE-like beta-propeller" evidence="3">
    <location>
        <begin position="155"/>
        <end position="400"/>
    </location>
</feature>
<proteinExistence type="predicted"/>
<evidence type="ECO:0000256" key="1">
    <source>
        <dbReference type="ARBA" id="ARBA00022729"/>
    </source>
</evidence>
<name>A0ABP7AJV5_9ACTN</name>
<dbReference type="SUPFAM" id="SSF50974">
    <property type="entry name" value="Nitrous oxide reductase, N-terminal domain"/>
    <property type="match status" value="1"/>
</dbReference>
<dbReference type="InterPro" id="IPR048433">
    <property type="entry name" value="YNCE-like_beta-prop"/>
</dbReference>
<dbReference type="PANTHER" id="PTHR47197:SF3">
    <property type="entry name" value="DIHYDRO-HEME D1 DEHYDROGENASE"/>
    <property type="match status" value="1"/>
</dbReference>
<dbReference type="Pfam" id="PF21783">
    <property type="entry name" value="YNCE"/>
    <property type="match status" value="1"/>
</dbReference>
<reference evidence="5" key="1">
    <citation type="journal article" date="2019" name="Int. J. Syst. Evol. Microbiol.">
        <title>The Global Catalogue of Microorganisms (GCM) 10K type strain sequencing project: providing services to taxonomists for standard genome sequencing and annotation.</title>
        <authorList>
            <consortium name="The Broad Institute Genomics Platform"/>
            <consortium name="The Broad Institute Genome Sequencing Center for Infectious Disease"/>
            <person name="Wu L."/>
            <person name="Ma J."/>
        </authorList>
    </citation>
    <scope>NUCLEOTIDE SEQUENCE [LARGE SCALE GENOMIC DNA]</scope>
    <source>
        <strain evidence="5">JCM 16929</strain>
    </source>
</reference>
<dbReference type="InterPro" id="IPR051200">
    <property type="entry name" value="Host-pathogen_enzymatic-act"/>
</dbReference>
<comment type="caution">
    <text evidence="4">The sequence shown here is derived from an EMBL/GenBank/DDBJ whole genome shotgun (WGS) entry which is preliminary data.</text>
</comment>
<accession>A0ABP7AJV5</accession>
<evidence type="ECO:0000256" key="2">
    <source>
        <dbReference type="SAM" id="MobiDB-lite"/>
    </source>
</evidence>
<dbReference type="PROSITE" id="PS51257">
    <property type="entry name" value="PROKAR_LIPOPROTEIN"/>
    <property type="match status" value="1"/>
</dbReference>
<dbReference type="EMBL" id="BAABAB010000036">
    <property type="protein sequence ID" value="GAA3634404.1"/>
    <property type="molecule type" value="Genomic_DNA"/>
</dbReference>
<gene>
    <name evidence="4" type="ORF">GCM10022236_41190</name>
</gene>
<sequence length="418" mass="45301">MPRAITGRTSAAGVLAVGLLVILAGCTTALSDPVQIPVPSSVWSSGSVPIPPSAASTHGESTPRRPQDGTPIPFRDQLPGMPPAIGHDLYSATRAGMLAEQVVRDPALLYVPDSGGRRVTVISQRTHRIVRILHVGAMSQHVTPSYDLRRLYTNSSAANELVPIDPRTGKLAGRRLRVPRPYNLYFTPDGRQAVVMSEQRDQIRFSDPRTFRLIAARRSPACRGPNHADFSGNGRYLLVSCEFSGVLLRIATLSHRVTGVLRLGRTSMPQDVRVSPDGRLFYVALMGRNRIALVDTEHLRVVANIRTPSGPHGLYPSRDGSKLYVSDRGAGSVSVVSFARRRIVSTWRIPGGGSPDMGGVSADGRTLWLTGRYDGVVYGFDTRRGRLVARITVGGSPHGMAVWPQPGRYSLGHTGNMR</sequence>
<organism evidence="4 5">
    <name type="scientific">Microlunatus ginsengisoli</name>
    <dbReference type="NCBI Taxonomy" id="363863"/>
    <lineage>
        <taxon>Bacteria</taxon>
        <taxon>Bacillati</taxon>
        <taxon>Actinomycetota</taxon>
        <taxon>Actinomycetes</taxon>
        <taxon>Propionibacteriales</taxon>
        <taxon>Propionibacteriaceae</taxon>
        <taxon>Microlunatus</taxon>
    </lineage>
</organism>
<dbReference type="InterPro" id="IPR015943">
    <property type="entry name" value="WD40/YVTN_repeat-like_dom_sf"/>
</dbReference>
<keyword evidence="1" id="KW-0732">Signal</keyword>
<dbReference type="PANTHER" id="PTHR47197">
    <property type="entry name" value="PROTEIN NIRF"/>
    <property type="match status" value="1"/>
</dbReference>
<keyword evidence="5" id="KW-1185">Reference proteome</keyword>
<evidence type="ECO:0000313" key="4">
    <source>
        <dbReference type="EMBL" id="GAA3634404.1"/>
    </source>
</evidence>
<dbReference type="Proteomes" id="UP001501490">
    <property type="component" value="Unassembled WGS sequence"/>
</dbReference>